<protein>
    <recommendedName>
        <fullName evidence="5">Profilin</fullName>
    </recommendedName>
</protein>
<dbReference type="InterPro" id="IPR048278">
    <property type="entry name" value="PFN"/>
</dbReference>
<dbReference type="GO" id="GO:0005737">
    <property type="term" value="C:cytoplasm"/>
    <property type="evidence" value="ECO:0007669"/>
    <property type="project" value="TreeGrafter"/>
</dbReference>
<dbReference type="InterPro" id="IPR005455">
    <property type="entry name" value="PFN_euk"/>
</dbReference>
<organism evidence="6 7">
    <name type="scientific">Chanos chanos</name>
    <name type="common">Milkfish</name>
    <name type="synonym">Mugil chanos</name>
    <dbReference type="NCBI Taxonomy" id="29144"/>
    <lineage>
        <taxon>Eukaryota</taxon>
        <taxon>Metazoa</taxon>
        <taxon>Chordata</taxon>
        <taxon>Craniata</taxon>
        <taxon>Vertebrata</taxon>
        <taxon>Euteleostomi</taxon>
        <taxon>Actinopterygii</taxon>
        <taxon>Neopterygii</taxon>
        <taxon>Teleostei</taxon>
        <taxon>Ostariophysi</taxon>
        <taxon>Gonorynchiformes</taxon>
        <taxon>Chanidae</taxon>
        <taxon>Chanos</taxon>
    </lineage>
</organism>
<evidence type="ECO:0000256" key="3">
    <source>
        <dbReference type="ARBA" id="ARBA00022490"/>
    </source>
</evidence>
<evidence type="ECO:0000256" key="2">
    <source>
        <dbReference type="ARBA" id="ARBA00010058"/>
    </source>
</evidence>
<evidence type="ECO:0000313" key="6">
    <source>
        <dbReference type="Proteomes" id="UP000504632"/>
    </source>
</evidence>
<name>A0A6J2UMP4_CHACN</name>
<accession>A0A6J2UMP4</accession>
<comment type="subcellular location">
    <subcellularLocation>
        <location evidence="1">Cytoplasm</location>
        <location evidence="1">Cytoskeleton</location>
    </subcellularLocation>
</comment>
<dbReference type="GO" id="GO:0032233">
    <property type="term" value="P:positive regulation of actin filament bundle assembly"/>
    <property type="evidence" value="ECO:0007669"/>
    <property type="project" value="TreeGrafter"/>
</dbReference>
<dbReference type="GO" id="GO:0005856">
    <property type="term" value="C:cytoskeleton"/>
    <property type="evidence" value="ECO:0007669"/>
    <property type="project" value="UniProtKB-SubCell"/>
</dbReference>
<dbReference type="RefSeq" id="XP_030621354.1">
    <property type="nucleotide sequence ID" value="XM_030765494.1"/>
</dbReference>
<dbReference type="Pfam" id="PF00235">
    <property type="entry name" value="Profilin"/>
    <property type="match status" value="1"/>
</dbReference>
<dbReference type="Proteomes" id="UP000504632">
    <property type="component" value="Chromosome 2"/>
</dbReference>
<keyword evidence="5" id="KW-0009">Actin-binding</keyword>
<evidence type="ECO:0000313" key="7">
    <source>
        <dbReference type="RefSeq" id="XP_030621354.1"/>
    </source>
</evidence>
<dbReference type="InParanoid" id="A0A6J2UMP4"/>
<comment type="similarity">
    <text evidence="2 5">Belongs to the profilin family.</text>
</comment>
<dbReference type="SMART" id="SM00392">
    <property type="entry name" value="PROF"/>
    <property type="match status" value="1"/>
</dbReference>
<dbReference type="InterPro" id="IPR005454">
    <property type="entry name" value="Profilin1/2/3_vertebrate"/>
</dbReference>
<dbReference type="GO" id="GO:0003779">
    <property type="term" value="F:actin binding"/>
    <property type="evidence" value="ECO:0007669"/>
    <property type="project" value="UniProtKB-KW"/>
</dbReference>
<proteinExistence type="inferred from homology"/>
<gene>
    <name evidence="7" type="primary">LOC115805009</name>
</gene>
<dbReference type="SUPFAM" id="SSF55770">
    <property type="entry name" value="Profilin (actin-binding protein)"/>
    <property type="match status" value="1"/>
</dbReference>
<reference evidence="7" key="1">
    <citation type="submission" date="2025-08" db="UniProtKB">
        <authorList>
            <consortium name="RefSeq"/>
        </authorList>
    </citation>
    <scope>IDENTIFICATION</scope>
</reference>
<dbReference type="OrthoDB" id="421374at2759"/>
<dbReference type="AlphaFoldDB" id="A0A6J2UMP4"/>
<dbReference type="InterPro" id="IPR036140">
    <property type="entry name" value="PFN_sf"/>
</dbReference>
<evidence type="ECO:0000256" key="4">
    <source>
        <dbReference type="ARBA" id="ARBA00023212"/>
    </source>
</evidence>
<dbReference type="PANTHER" id="PTHR13936:SF2">
    <property type="entry name" value="PROFILIN-3"/>
    <property type="match status" value="1"/>
</dbReference>
<evidence type="ECO:0000256" key="5">
    <source>
        <dbReference type="RuleBase" id="RU003909"/>
    </source>
</evidence>
<dbReference type="GO" id="GO:0030036">
    <property type="term" value="P:actin cytoskeleton organization"/>
    <property type="evidence" value="ECO:0007669"/>
    <property type="project" value="InterPro"/>
</dbReference>
<keyword evidence="4" id="KW-0206">Cytoskeleton</keyword>
<dbReference type="PRINTS" id="PR01639">
    <property type="entry name" value="PROFILINMAML"/>
</dbReference>
<sequence>MTEWRDFIQVILKDKLVEDVAVVGLYDNRAVWVAKPGGILAAISPTEVEALVGKDRGTLCRMGITLGGRKMVVIRDHMIGPESRPCFVDLRTKNGDGKAVTVARSTKALVIVIGKRGAHGGLVNKRVCDLAMDLKRRYL</sequence>
<evidence type="ECO:0000256" key="1">
    <source>
        <dbReference type="ARBA" id="ARBA00004245"/>
    </source>
</evidence>
<dbReference type="PANTHER" id="PTHR13936">
    <property type="entry name" value="PROFILIN"/>
    <property type="match status" value="1"/>
</dbReference>
<keyword evidence="3" id="KW-0963">Cytoplasm</keyword>
<dbReference type="Gene3D" id="3.30.450.30">
    <property type="entry name" value="Dynein light chain 2a, cytoplasmic"/>
    <property type="match status" value="1"/>
</dbReference>
<keyword evidence="6" id="KW-1185">Reference proteome</keyword>
<dbReference type="GeneID" id="115805009"/>
<dbReference type="GO" id="GO:0030833">
    <property type="term" value="P:regulation of actin filament polymerization"/>
    <property type="evidence" value="ECO:0007669"/>
    <property type="project" value="TreeGrafter"/>
</dbReference>